<feature type="transmembrane region" description="Helical" evidence="1">
    <location>
        <begin position="42"/>
        <end position="62"/>
    </location>
</feature>
<protein>
    <submittedName>
        <fullName evidence="2">AtpZ/AtpI family protein</fullName>
    </submittedName>
</protein>
<keyword evidence="1" id="KW-1133">Transmembrane helix</keyword>
<keyword evidence="1" id="KW-0472">Membrane</keyword>
<dbReference type="NCBIfam" id="TIGR02230">
    <property type="entry name" value="ATPase_gene1"/>
    <property type="match status" value="1"/>
</dbReference>
<dbReference type="AlphaFoldDB" id="A0A975IW76"/>
<dbReference type="Pfam" id="PF09527">
    <property type="entry name" value="ATPase_gene1"/>
    <property type="match status" value="1"/>
</dbReference>
<dbReference type="Proteomes" id="UP000676409">
    <property type="component" value="Chromosome"/>
</dbReference>
<dbReference type="KEGG" id="caul:KCG34_06545"/>
<evidence type="ECO:0000313" key="2">
    <source>
        <dbReference type="EMBL" id="QUD89535.1"/>
    </source>
</evidence>
<evidence type="ECO:0000256" key="1">
    <source>
        <dbReference type="SAM" id="Phobius"/>
    </source>
</evidence>
<dbReference type="RefSeq" id="WP_211939587.1">
    <property type="nucleotide sequence ID" value="NZ_CP073078.1"/>
</dbReference>
<proteinExistence type="predicted"/>
<name>A0A975IW76_9CAUL</name>
<keyword evidence="3" id="KW-1185">Reference proteome</keyword>
<reference evidence="2" key="1">
    <citation type="submission" date="2021-04" db="EMBL/GenBank/DDBJ databases">
        <title>The complete genome sequence of Caulobacter sp. S6.</title>
        <authorList>
            <person name="Tang Y."/>
            <person name="Ouyang W."/>
            <person name="Liu Q."/>
            <person name="Huang B."/>
            <person name="Guo Z."/>
            <person name="Lei P."/>
        </authorList>
    </citation>
    <scope>NUCLEOTIDE SEQUENCE</scope>
    <source>
        <strain evidence="2">S6</strain>
    </source>
</reference>
<organism evidence="2 3">
    <name type="scientific">Phenylobacterium montanum</name>
    <dbReference type="NCBI Taxonomy" id="2823693"/>
    <lineage>
        <taxon>Bacteria</taxon>
        <taxon>Pseudomonadati</taxon>
        <taxon>Pseudomonadota</taxon>
        <taxon>Alphaproteobacteria</taxon>
        <taxon>Caulobacterales</taxon>
        <taxon>Caulobacteraceae</taxon>
        <taxon>Phenylobacterium</taxon>
    </lineage>
</organism>
<evidence type="ECO:0000313" key="3">
    <source>
        <dbReference type="Proteomes" id="UP000676409"/>
    </source>
</evidence>
<dbReference type="InterPro" id="IPR032820">
    <property type="entry name" value="ATPase_put"/>
</dbReference>
<feature type="transmembrane region" description="Helical" evidence="1">
    <location>
        <begin position="74"/>
        <end position="93"/>
    </location>
</feature>
<dbReference type="InterPro" id="IPR011744">
    <property type="entry name" value="ATPase_gene1"/>
</dbReference>
<keyword evidence="1" id="KW-0812">Transmembrane</keyword>
<accession>A0A975IW76</accession>
<gene>
    <name evidence="2" type="ORF">KCG34_06545</name>
</gene>
<sequence length="105" mass="11774">MNPPTAKPAPDTDTKLMQSVAERAARRTFWLTHGERSLARNLAMIGALGWLVITPTLVGVFLGRWLDRLFKAGIFWTGALIVAGLTLGCWLAWRRIEEIQREDPS</sequence>
<dbReference type="EMBL" id="CP073078">
    <property type="protein sequence ID" value="QUD89535.1"/>
    <property type="molecule type" value="Genomic_DNA"/>
</dbReference>